<accession>A0A6J8C3U2</accession>
<name>A0A6J8C3U2_MYTCO</name>
<dbReference type="AlphaFoldDB" id="A0A6J8C3U2"/>
<gene>
    <name evidence="1" type="ORF">MCOR_26067</name>
</gene>
<dbReference type="OrthoDB" id="5351233at2759"/>
<keyword evidence="2" id="KW-1185">Reference proteome</keyword>
<protein>
    <submittedName>
        <fullName evidence="1">Uncharacterized protein</fullName>
    </submittedName>
</protein>
<evidence type="ECO:0000313" key="1">
    <source>
        <dbReference type="EMBL" id="CAC5391025.1"/>
    </source>
</evidence>
<organism evidence="1 2">
    <name type="scientific">Mytilus coruscus</name>
    <name type="common">Sea mussel</name>
    <dbReference type="NCBI Taxonomy" id="42192"/>
    <lineage>
        <taxon>Eukaryota</taxon>
        <taxon>Metazoa</taxon>
        <taxon>Spiralia</taxon>
        <taxon>Lophotrochozoa</taxon>
        <taxon>Mollusca</taxon>
        <taxon>Bivalvia</taxon>
        <taxon>Autobranchia</taxon>
        <taxon>Pteriomorphia</taxon>
        <taxon>Mytilida</taxon>
        <taxon>Mytiloidea</taxon>
        <taxon>Mytilidae</taxon>
        <taxon>Mytilinae</taxon>
        <taxon>Mytilus</taxon>
    </lineage>
</organism>
<dbReference type="Proteomes" id="UP000507470">
    <property type="component" value="Unassembled WGS sequence"/>
</dbReference>
<reference evidence="1 2" key="1">
    <citation type="submission" date="2020-06" db="EMBL/GenBank/DDBJ databases">
        <authorList>
            <person name="Li R."/>
            <person name="Bekaert M."/>
        </authorList>
    </citation>
    <scope>NUCLEOTIDE SEQUENCE [LARGE SCALE GENOMIC DNA]</scope>
    <source>
        <strain evidence="2">wild</strain>
    </source>
</reference>
<evidence type="ECO:0000313" key="2">
    <source>
        <dbReference type="Proteomes" id="UP000507470"/>
    </source>
</evidence>
<sequence length="354" mass="40314">MAIGNETKSRLESLGDRVNEMKIETIKAQTKNVNAQKKPCQDGSVWVSNKYSSLRNMELGNKIQQRQEVKDISVEEMLESEKGEVILSLSGQSKLVTLADDGELKDFIDFSPYISRPLLLTKSGKIVVGICKEITYKLSEHSVRQIIIIEDKLKEDLAFHSTCEKELSDRTKSNRCFYENVTKTILEQEERFRKAIENETKSRLKILGDRFKEMNMATIKAQNTNVNAQKEVGSNLESVNLAIDTGSLKSVIATEQSVKSWTEPEKTYRVIDINPIELNCGSIDQTQISEMFGSLEEVSDTVQFKVLYSYRSKAIFNNIQPCQDGSVWVSDKYSCLRNIELGNEIQQRQEVKRI</sequence>
<proteinExistence type="predicted"/>
<dbReference type="EMBL" id="CACVKT020004658">
    <property type="protein sequence ID" value="CAC5391025.1"/>
    <property type="molecule type" value="Genomic_DNA"/>
</dbReference>